<dbReference type="InterPro" id="IPR051396">
    <property type="entry name" value="Bact_Antivir_Def_Nuclease"/>
</dbReference>
<dbReference type="PANTHER" id="PTHR43581:SF4">
    <property type="entry name" value="ATP_GTP PHOSPHATASE"/>
    <property type="match status" value="1"/>
</dbReference>
<dbReference type="PANTHER" id="PTHR43581">
    <property type="entry name" value="ATP/GTP PHOSPHATASE"/>
    <property type="match status" value="1"/>
</dbReference>
<evidence type="ECO:0000259" key="1">
    <source>
        <dbReference type="Pfam" id="PF13175"/>
    </source>
</evidence>
<dbReference type="KEGG" id="tum:CBW65_01930"/>
<reference evidence="3" key="1">
    <citation type="submission" date="2017-05" db="EMBL/GenBank/DDBJ databases">
        <authorList>
            <person name="Sung H."/>
        </authorList>
    </citation>
    <scope>NUCLEOTIDE SEQUENCE [LARGE SCALE GENOMIC DNA]</scope>
    <source>
        <strain evidence="3">AR23208</strain>
    </source>
</reference>
<protein>
    <recommendedName>
        <fullName evidence="1">Endonuclease GajA/Old nuclease/RecF-like AAA domain-containing protein</fullName>
    </recommendedName>
</protein>
<dbReference type="RefSeq" id="WP_087455344.1">
    <property type="nucleotide sequence ID" value="NZ_CP021434.1"/>
</dbReference>
<feature type="domain" description="Endonuclease GajA/Old nuclease/RecF-like AAA" evidence="1">
    <location>
        <begin position="7"/>
        <end position="123"/>
    </location>
</feature>
<dbReference type="Pfam" id="PF13175">
    <property type="entry name" value="AAA_15"/>
    <property type="match status" value="2"/>
</dbReference>
<accession>A0A1Y0IKB1</accession>
<dbReference type="AlphaFoldDB" id="A0A1Y0IKB1"/>
<keyword evidence="3" id="KW-1185">Reference proteome</keyword>
<sequence length="445" mass="51047">MLQHWTLNIEGFGKIEKASIEVSPLMIFAGDNNSGKSYVMTLLWGLLNIDHDFFPQEIPTTDTYKSLSKWLCSRTDQNEFILDEVGIKLVTDFFNETLHLQKDDLVRRIFNAEIPISKVYLSFYGSNAPIRVLQKKSLRSKPFRVESNNFIVEVPWILNADKDHVSRYILIQSLCFALILNRASLWYSGAFYLPASRTGFMLTYKALAKRALRQGFQTMGPDDQMGKLTAPVTSFLSELVDLDLDPQNPFYEIASFLEKEILEGKIEKDQSPVPYYFFSPDHIEGQLSLHVTSSLVAELAPIVLFLKSDNKIQTLIIEEPEAHLHLDMQRQMARAIVRLVNAGLPVWITTHSDTMLQQFNNLIKLNNHSQQEELAKQYNYDEVDFLDPAKGKVYQFDVVDRKTLIRSQPLTESGFAIPTFTNSIRKLAKETIDLMENSDDEEDDE</sequence>
<dbReference type="InterPro" id="IPR041685">
    <property type="entry name" value="AAA_GajA/Old/RecF-like"/>
</dbReference>
<dbReference type="Proteomes" id="UP000195437">
    <property type="component" value="Chromosome"/>
</dbReference>
<dbReference type="OrthoDB" id="308933at2"/>
<name>A0A1Y0IKB1_9BACL</name>
<evidence type="ECO:0000313" key="2">
    <source>
        <dbReference type="EMBL" id="ARU59955.1"/>
    </source>
</evidence>
<evidence type="ECO:0000313" key="3">
    <source>
        <dbReference type="Proteomes" id="UP000195437"/>
    </source>
</evidence>
<dbReference type="SUPFAM" id="SSF52540">
    <property type="entry name" value="P-loop containing nucleoside triphosphate hydrolases"/>
    <property type="match status" value="1"/>
</dbReference>
<organism evidence="2 3">
    <name type="scientific">Tumebacillus avium</name>
    <dbReference type="NCBI Taxonomy" id="1903704"/>
    <lineage>
        <taxon>Bacteria</taxon>
        <taxon>Bacillati</taxon>
        <taxon>Bacillota</taxon>
        <taxon>Bacilli</taxon>
        <taxon>Bacillales</taxon>
        <taxon>Alicyclobacillaceae</taxon>
        <taxon>Tumebacillus</taxon>
    </lineage>
</organism>
<dbReference type="EMBL" id="CP021434">
    <property type="protein sequence ID" value="ARU59955.1"/>
    <property type="molecule type" value="Genomic_DNA"/>
</dbReference>
<gene>
    <name evidence="2" type="ORF">CBW65_01930</name>
</gene>
<proteinExistence type="predicted"/>
<dbReference type="InterPro" id="IPR027417">
    <property type="entry name" value="P-loop_NTPase"/>
</dbReference>
<dbReference type="Gene3D" id="3.40.50.300">
    <property type="entry name" value="P-loop containing nucleotide triphosphate hydrolases"/>
    <property type="match status" value="1"/>
</dbReference>
<feature type="domain" description="Endonuclease GajA/Old nuclease/RecF-like AAA" evidence="1">
    <location>
        <begin position="269"/>
        <end position="355"/>
    </location>
</feature>